<keyword evidence="2" id="KW-1185">Reference proteome</keyword>
<dbReference type="EMBL" id="SSMQ01000013">
    <property type="protein sequence ID" value="TKD08519.1"/>
    <property type="molecule type" value="Genomic_DNA"/>
</dbReference>
<organism evidence="1 2">
    <name type="scientific">Polyangium fumosum</name>
    <dbReference type="NCBI Taxonomy" id="889272"/>
    <lineage>
        <taxon>Bacteria</taxon>
        <taxon>Pseudomonadati</taxon>
        <taxon>Myxococcota</taxon>
        <taxon>Polyangia</taxon>
        <taxon>Polyangiales</taxon>
        <taxon>Polyangiaceae</taxon>
        <taxon>Polyangium</taxon>
    </lineage>
</organism>
<dbReference type="RefSeq" id="WP_136929614.1">
    <property type="nucleotide sequence ID" value="NZ_SSMQ01000013.1"/>
</dbReference>
<comment type="caution">
    <text evidence="1">The sequence shown here is derived from an EMBL/GenBank/DDBJ whole genome shotgun (WGS) entry which is preliminary data.</text>
</comment>
<evidence type="ECO:0000313" key="1">
    <source>
        <dbReference type="EMBL" id="TKD08519.1"/>
    </source>
</evidence>
<dbReference type="Proteomes" id="UP000309215">
    <property type="component" value="Unassembled WGS sequence"/>
</dbReference>
<proteinExistence type="predicted"/>
<name>A0A4U1JCX7_9BACT</name>
<accession>A0A4U1JCX7</accession>
<evidence type="ECO:0008006" key="3">
    <source>
        <dbReference type="Google" id="ProtNLM"/>
    </source>
</evidence>
<sequence length="70" mass="7363">MSDVGSARRAKEQLKNDIGAEPFCAGVGVEREDGIGFVVRVSVRPGTLAEAKARVPARIGDVVVKLVEAD</sequence>
<dbReference type="OrthoDB" id="5518775at2"/>
<evidence type="ECO:0000313" key="2">
    <source>
        <dbReference type="Proteomes" id="UP000309215"/>
    </source>
</evidence>
<reference evidence="1 2" key="1">
    <citation type="submission" date="2019-04" db="EMBL/GenBank/DDBJ databases">
        <authorList>
            <person name="Li Y."/>
            <person name="Wang J."/>
        </authorList>
    </citation>
    <scope>NUCLEOTIDE SEQUENCE [LARGE SCALE GENOMIC DNA]</scope>
    <source>
        <strain evidence="1 2">DSM 14668</strain>
    </source>
</reference>
<gene>
    <name evidence="1" type="ORF">E8A74_14585</name>
</gene>
<protein>
    <recommendedName>
        <fullName evidence="3">SPOR domain-containing protein</fullName>
    </recommendedName>
</protein>
<dbReference type="AlphaFoldDB" id="A0A4U1JCX7"/>